<protein>
    <submittedName>
        <fullName evidence="10">Iron ABC transporter permease</fullName>
    </submittedName>
</protein>
<dbReference type="EMBL" id="DXBC01000004">
    <property type="protein sequence ID" value="HIZ78194.1"/>
    <property type="molecule type" value="Genomic_DNA"/>
</dbReference>
<keyword evidence="5 8" id="KW-0812">Transmembrane</keyword>
<reference evidence="10" key="1">
    <citation type="journal article" date="2021" name="PeerJ">
        <title>Extensive microbial diversity within the chicken gut microbiome revealed by metagenomics and culture.</title>
        <authorList>
            <person name="Gilroy R."/>
            <person name="Ravi A."/>
            <person name="Getino M."/>
            <person name="Pursley I."/>
            <person name="Horton D.L."/>
            <person name="Alikhan N.F."/>
            <person name="Baker D."/>
            <person name="Gharbi K."/>
            <person name="Hall N."/>
            <person name="Watson M."/>
            <person name="Adriaenssens E.M."/>
            <person name="Foster-Nyarko E."/>
            <person name="Jarju S."/>
            <person name="Secka A."/>
            <person name="Antonio M."/>
            <person name="Oren A."/>
            <person name="Chaudhuri R.R."/>
            <person name="La Ragione R."/>
            <person name="Hildebrand F."/>
            <person name="Pallen M.J."/>
        </authorList>
    </citation>
    <scope>NUCLEOTIDE SEQUENCE</scope>
    <source>
        <strain evidence="10">ChiBcec1-1093</strain>
    </source>
</reference>
<evidence type="ECO:0000313" key="10">
    <source>
        <dbReference type="EMBL" id="HIZ78194.1"/>
    </source>
</evidence>
<keyword evidence="4" id="KW-0997">Cell inner membrane</keyword>
<comment type="subcellular location">
    <subcellularLocation>
        <location evidence="1">Cell inner membrane</location>
        <topology evidence="1">Multi-pass membrane protein</topology>
    </subcellularLocation>
</comment>
<feature type="non-terminal residue" evidence="10">
    <location>
        <position position="1"/>
    </location>
</feature>
<name>A0A9D2GEG9_9FIRM</name>
<dbReference type="AlphaFoldDB" id="A0A9D2GEG9"/>
<dbReference type="PANTHER" id="PTHR43357">
    <property type="entry name" value="INNER MEMBRANE ABC TRANSPORTER PERMEASE PROTEIN YDCV"/>
    <property type="match status" value="1"/>
</dbReference>
<dbReference type="PROSITE" id="PS50928">
    <property type="entry name" value="ABC_TM1"/>
    <property type="match status" value="1"/>
</dbReference>
<evidence type="ECO:0000256" key="3">
    <source>
        <dbReference type="ARBA" id="ARBA00022475"/>
    </source>
</evidence>
<reference evidence="10" key="2">
    <citation type="submission" date="2021-04" db="EMBL/GenBank/DDBJ databases">
        <authorList>
            <person name="Gilroy R."/>
        </authorList>
    </citation>
    <scope>NUCLEOTIDE SEQUENCE</scope>
    <source>
        <strain evidence="10">ChiBcec1-1093</strain>
    </source>
</reference>
<dbReference type="InterPro" id="IPR000515">
    <property type="entry name" value="MetI-like"/>
</dbReference>
<keyword evidence="6 8" id="KW-1133">Transmembrane helix</keyword>
<evidence type="ECO:0000256" key="7">
    <source>
        <dbReference type="ARBA" id="ARBA00023136"/>
    </source>
</evidence>
<keyword evidence="3" id="KW-1003">Cell membrane</keyword>
<dbReference type="GO" id="GO:0005886">
    <property type="term" value="C:plasma membrane"/>
    <property type="evidence" value="ECO:0007669"/>
    <property type="project" value="UniProtKB-SubCell"/>
</dbReference>
<evidence type="ECO:0000256" key="6">
    <source>
        <dbReference type="ARBA" id="ARBA00022989"/>
    </source>
</evidence>
<dbReference type="Proteomes" id="UP000824101">
    <property type="component" value="Unassembled WGS sequence"/>
</dbReference>
<accession>A0A9D2GEG9</accession>
<evidence type="ECO:0000259" key="9">
    <source>
        <dbReference type="PROSITE" id="PS50928"/>
    </source>
</evidence>
<dbReference type="Gene3D" id="1.10.3720.10">
    <property type="entry name" value="MetI-like"/>
    <property type="match status" value="1"/>
</dbReference>
<feature type="transmembrane region" description="Helical" evidence="8">
    <location>
        <begin position="24"/>
        <end position="46"/>
    </location>
</feature>
<feature type="domain" description="ABC transmembrane type-1" evidence="9">
    <location>
        <begin position="1"/>
        <end position="87"/>
    </location>
</feature>
<keyword evidence="2" id="KW-0813">Transport</keyword>
<evidence type="ECO:0000256" key="8">
    <source>
        <dbReference type="SAM" id="Phobius"/>
    </source>
</evidence>
<evidence type="ECO:0000256" key="1">
    <source>
        <dbReference type="ARBA" id="ARBA00004429"/>
    </source>
</evidence>
<dbReference type="SUPFAM" id="SSF161098">
    <property type="entry name" value="MetI-like"/>
    <property type="match status" value="1"/>
</dbReference>
<feature type="transmembrane region" description="Helical" evidence="8">
    <location>
        <begin position="66"/>
        <end position="88"/>
    </location>
</feature>
<dbReference type="InterPro" id="IPR035906">
    <property type="entry name" value="MetI-like_sf"/>
</dbReference>
<organism evidence="10 11">
    <name type="scientific">Candidatus Lachnoclostridium stercorigallinarum</name>
    <dbReference type="NCBI Taxonomy" id="2838634"/>
    <lineage>
        <taxon>Bacteria</taxon>
        <taxon>Bacillati</taxon>
        <taxon>Bacillota</taxon>
        <taxon>Clostridia</taxon>
        <taxon>Lachnospirales</taxon>
        <taxon>Lachnospiraceae</taxon>
    </lineage>
</organism>
<proteinExistence type="predicted"/>
<comment type="caution">
    <text evidence="10">The sequence shown here is derived from an EMBL/GenBank/DDBJ whole genome shotgun (WGS) entry which is preliminary data.</text>
</comment>
<gene>
    <name evidence="10" type="ORF">IAA17_00175</name>
</gene>
<sequence>AISLGASERTAFIRVILPMMGPGVFSGAIMSWITIICELSASIILYTTKTRTLAVAVYSEVVKTNYGNAAVYATILTLTSVISLALFFKLSGKQEISF</sequence>
<evidence type="ECO:0000313" key="11">
    <source>
        <dbReference type="Proteomes" id="UP000824101"/>
    </source>
</evidence>
<evidence type="ECO:0000256" key="4">
    <source>
        <dbReference type="ARBA" id="ARBA00022519"/>
    </source>
</evidence>
<evidence type="ECO:0000256" key="2">
    <source>
        <dbReference type="ARBA" id="ARBA00022448"/>
    </source>
</evidence>
<dbReference type="GO" id="GO:0055085">
    <property type="term" value="P:transmembrane transport"/>
    <property type="evidence" value="ECO:0007669"/>
    <property type="project" value="InterPro"/>
</dbReference>
<evidence type="ECO:0000256" key="5">
    <source>
        <dbReference type="ARBA" id="ARBA00022692"/>
    </source>
</evidence>
<dbReference type="PANTHER" id="PTHR43357:SF3">
    <property type="entry name" value="FE(3+)-TRANSPORT SYSTEM PERMEASE PROTEIN FBPB 2"/>
    <property type="match status" value="1"/>
</dbReference>
<keyword evidence="7 8" id="KW-0472">Membrane</keyword>